<dbReference type="Gene3D" id="3.30.1390.10">
    <property type="match status" value="1"/>
</dbReference>
<keyword evidence="2" id="KW-1185">Reference proteome</keyword>
<accession>A0A5J4K9A2</accession>
<evidence type="ECO:0000313" key="2">
    <source>
        <dbReference type="Proteomes" id="UP000334820"/>
    </source>
</evidence>
<dbReference type="RefSeq" id="WP_151728053.1">
    <property type="nucleotide sequence ID" value="NZ_BKZV01000002.1"/>
</dbReference>
<comment type="caution">
    <text evidence="1">The sequence shown here is derived from an EMBL/GenBank/DDBJ whole genome shotgun (WGS) entry which is preliminary data.</text>
</comment>
<evidence type="ECO:0000313" key="1">
    <source>
        <dbReference type="EMBL" id="GER83260.1"/>
    </source>
</evidence>
<dbReference type="Proteomes" id="UP000334820">
    <property type="component" value="Unassembled WGS sequence"/>
</dbReference>
<sequence length="87" mass="9848">MFWFGIALVCLGALTVVITQLLGRRSTPVRSPEERFRLREQLIASGVSPRVAEYIAQGKRLEAIKAYRDETGQSLKEAVRYIDPLLQ</sequence>
<name>A0A5J4K9A2_9CHLR</name>
<evidence type="ECO:0008006" key="3">
    <source>
        <dbReference type="Google" id="ProtNLM"/>
    </source>
</evidence>
<protein>
    <recommendedName>
        <fullName evidence="3">Ribosomal protein L7/L12 C-terminal domain-containing protein</fullName>
    </recommendedName>
</protein>
<dbReference type="AlphaFoldDB" id="A0A5J4K9A2"/>
<dbReference type="EMBL" id="BKZV01000002">
    <property type="protein sequence ID" value="GER83260.1"/>
    <property type="molecule type" value="Genomic_DNA"/>
</dbReference>
<gene>
    <name evidence="1" type="ORF">KTAU_18970</name>
</gene>
<proteinExistence type="predicted"/>
<reference evidence="1 2" key="1">
    <citation type="journal article" date="2019" name="Int. J. Syst. Evol. Microbiol.">
        <title>Thermogemmatispora aurantia sp. nov. and Thermogemmatispora argillosa sp. nov., within the class Ktedonobacteria, and emended description of the genus Thermogemmatispora.</title>
        <authorList>
            <person name="Zheng Y."/>
            <person name="Wang C.M."/>
            <person name="Sakai Y."/>
            <person name="Abe K."/>
            <person name="Yokota A."/>
            <person name="Yabe S."/>
        </authorList>
    </citation>
    <scope>NUCLEOTIDE SEQUENCE [LARGE SCALE GENOMIC DNA]</scope>
    <source>
        <strain evidence="1 2">A1-2</strain>
    </source>
</reference>
<dbReference type="InterPro" id="IPR014719">
    <property type="entry name" value="Ribosomal_bL12_C/ClpS-like"/>
</dbReference>
<organism evidence="1 2">
    <name type="scientific">Thermogemmatispora aurantia</name>
    <dbReference type="NCBI Taxonomy" id="2045279"/>
    <lineage>
        <taxon>Bacteria</taxon>
        <taxon>Bacillati</taxon>
        <taxon>Chloroflexota</taxon>
        <taxon>Ktedonobacteria</taxon>
        <taxon>Thermogemmatisporales</taxon>
        <taxon>Thermogemmatisporaceae</taxon>
        <taxon>Thermogemmatispora</taxon>
    </lineage>
</organism>